<reference evidence="2" key="1">
    <citation type="submission" date="2017-02" db="EMBL/GenBank/DDBJ databases">
        <title>Delineation of Paenibacillus larvae strains originating from foulbrood outbreaks.</title>
        <authorList>
            <person name="Beims H."/>
            <person name="Bunk B."/>
            <person name="Sproeer C."/>
            <person name="Mohr K.I."/>
            <person name="Pradella S."/>
            <person name="Guenther G."/>
            <person name="Rohde M."/>
            <person name="von der Ohe W."/>
            <person name="Steinert M."/>
        </authorList>
    </citation>
    <scope>NUCLEOTIDE SEQUENCE [LARGE SCALE GENOMIC DNA]</scope>
    <source>
        <strain evidence="2">Eric_III</strain>
    </source>
</reference>
<protein>
    <submittedName>
        <fullName evidence="1">Uncharacterized protein</fullName>
    </submittedName>
</protein>
<dbReference type="AlphaFoldDB" id="A0A2L1U8X6"/>
<accession>A0A2L1U8X6</accession>
<evidence type="ECO:0000313" key="2">
    <source>
        <dbReference type="Proteomes" id="UP000239833"/>
    </source>
</evidence>
<dbReference type="Proteomes" id="UP000239833">
    <property type="component" value="Chromosome"/>
</dbReference>
<proteinExistence type="predicted"/>
<dbReference type="EMBL" id="CP019655">
    <property type="protein sequence ID" value="AVF24625.1"/>
    <property type="molecule type" value="Genomic_DNA"/>
</dbReference>
<gene>
    <name evidence="1" type="ORF">ERICIII_00389</name>
</gene>
<sequence>MTEPEGAVLKSVRMNGQVQIPHDRTSKSTDKVEMEVFLPFGTAPFLMGGSKEMMLSSYP</sequence>
<organism evidence="1 2">
    <name type="scientific">Paenibacillus larvae subsp. larvae</name>
    <dbReference type="NCBI Taxonomy" id="147375"/>
    <lineage>
        <taxon>Bacteria</taxon>
        <taxon>Bacillati</taxon>
        <taxon>Bacillota</taxon>
        <taxon>Bacilli</taxon>
        <taxon>Bacillales</taxon>
        <taxon>Paenibacillaceae</taxon>
        <taxon>Paenibacillus</taxon>
    </lineage>
</organism>
<evidence type="ECO:0000313" key="1">
    <source>
        <dbReference type="EMBL" id="AVF24625.1"/>
    </source>
</evidence>
<name>A0A2L1U8X6_9BACL</name>